<dbReference type="PANTHER" id="PTHR31672:SF13">
    <property type="entry name" value="F-BOX PROTEIN CPR30-LIKE"/>
    <property type="match status" value="1"/>
</dbReference>
<dbReference type="PROSITE" id="PS50181">
    <property type="entry name" value="FBOX"/>
    <property type="match status" value="1"/>
</dbReference>
<dbReference type="InterPro" id="IPR036047">
    <property type="entry name" value="F-box-like_dom_sf"/>
</dbReference>
<organism evidence="2 3">
    <name type="scientific">Arabidopsis thaliana</name>
    <name type="common">Mouse-ear cress</name>
    <dbReference type="NCBI Taxonomy" id="3702"/>
    <lineage>
        <taxon>Eukaryota</taxon>
        <taxon>Viridiplantae</taxon>
        <taxon>Streptophyta</taxon>
        <taxon>Embryophyta</taxon>
        <taxon>Tracheophyta</taxon>
        <taxon>Spermatophyta</taxon>
        <taxon>Magnoliopsida</taxon>
        <taxon>eudicotyledons</taxon>
        <taxon>Gunneridae</taxon>
        <taxon>Pentapetalae</taxon>
        <taxon>rosids</taxon>
        <taxon>malvids</taxon>
        <taxon>Brassicales</taxon>
        <taxon>Brassicaceae</taxon>
        <taxon>Camelineae</taxon>
        <taxon>Arabidopsis</taxon>
    </lineage>
</organism>
<reference evidence="2 3" key="1">
    <citation type="submission" date="2019-11" db="EMBL/GenBank/DDBJ databases">
        <authorList>
            <person name="Jiao W.-B."/>
            <person name="Schneeberger K."/>
        </authorList>
    </citation>
    <scope>NUCLEOTIDE SEQUENCE [LARGE SCALE GENOMIC DNA]</scope>
    <source>
        <strain evidence="3">cv. An-1</strain>
    </source>
</reference>
<protein>
    <recommendedName>
        <fullName evidence="1">F-box domain-containing protein</fullName>
    </recommendedName>
</protein>
<name>A0A654F830_ARATH</name>
<dbReference type="SMART" id="SM00256">
    <property type="entry name" value="FBOX"/>
    <property type="match status" value="1"/>
</dbReference>
<dbReference type="PANTHER" id="PTHR31672">
    <property type="entry name" value="BNACNNG10540D PROTEIN"/>
    <property type="match status" value="1"/>
</dbReference>
<accession>A0A654F830</accession>
<evidence type="ECO:0000313" key="3">
    <source>
        <dbReference type="Proteomes" id="UP000426265"/>
    </source>
</evidence>
<dbReference type="ExpressionAtlas" id="A0A654F830">
    <property type="expression patterns" value="baseline and differential"/>
</dbReference>
<sequence>MTKISDLPRDLAEEVLSRVPVTYLRAIRFTCKKWNTLTKRRSFTKKLIGQEKAEAKVKEFHAIMTLNSRLHLMSVNLDGIHKDENVESSIKQKGKLISLTVADPDRIVISQVYHCDGLLLCITNEINSRLVVWNPYSGQTRWIEPRTSYREWDIYALGYESKNNAKRSYKILRYLDAYEDMGDMSVEPRTRVCEFEIYSLDTNSWKVIEVTTDWDLCFLHRGVTLKGNTYWFAREKIPPPPRERVIEDIPLGEAEINVEIPSFLLCFDFTIEKFGSRLPLPFRPCVDDTITLSSVREEKLAVVVEQAIFPMGRIRPLEAASGTFFVDEENKLVVLFDKGESILNPTRNTAYIVGEDGYIKPVDLGESVHKYCFPLACSYVPSSVQI</sequence>
<dbReference type="Pfam" id="PF07734">
    <property type="entry name" value="FBA_1"/>
    <property type="match status" value="2"/>
</dbReference>
<dbReference type="InterPro" id="IPR006527">
    <property type="entry name" value="F-box-assoc_dom_typ1"/>
</dbReference>
<dbReference type="InterPro" id="IPR017451">
    <property type="entry name" value="F-box-assoc_interact_dom"/>
</dbReference>
<dbReference type="EMBL" id="CACRSJ010000106">
    <property type="protein sequence ID" value="VYS57676.1"/>
    <property type="molecule type" value="Genomic_DNA"/>
</dbReference>
<dbReference type="InterPro" id="IPR050796">
    <property type="entry name" value="SCF_F-box_component"/>
</dbReference>
<dbReference type="Proteomes" id="UP000426265">
    <property type="component" value="Unassembled WGS sequence"/>
</dbReference>
<dbReference type="CDD" id="cd22157">
    <property type="entry name" value="F-box_AtFBW1-like"/>
    <property type="match status" value="1"/>
</dbReference>
<dbReference type="Gene3D" id="1.20.1280.50">
    <property type="match status" value="1"/>
</dbReference>
<dbReference type="NCBIfam" id="TIGR01640">
    <property type="entry name" value="F_box_assoc_1"/>
    <property type="match status" value="1"/>
</dbReference>
<evidence type="ECO:0000313" key="2">
    <source>
        <dbReference type="EMBL" id="VYS57676.1"/>
    </source>
</evidence>
<dbReference type="SUPFAM" id="SSF81383">
    <property type="entry name" value="F-box domain"/>
    <property type="match status" value="1"/>
</dbReference>
<proteinExistence type="predicted"/>
<dbReference type="Pfam" id="PF00646">
    <property type="entry name" value="F-box"/>
    <property type="match status" value="1"/>
</dbReference>
<feature type="domain" description="F-box" evidence="1">
    <location>
        <begin position="1"/>
        <end position="47"/>
    </location>
</feature>
<dbReference type="InterPro" id="IPR001810">
    <property type="entry name" value="F-box_dom"/>
</dbReference>
<gene>
    <name evidence="2" type="ORF">AN1_LOCUS13125</name>
</gene>
<dbReference type="AlphaFoldDB" id="A0A654F830"/>
<evidence type="ECO:0000259" key="1">
    <source>
        <dbReference type="PROSITE" id="PS50181"/>
    </source>
</evidence>